<feature type="compositionally biased region" description="Polar residues" evidence="1">
    <location>
        <begin position="345"/>
        <end position="354"/>
    </location>
</feature>
<dbReference type="EMBL" id="CAKLBY020000217">
    <property type="protein sequence ID" value="CAK7934687.1"/>
    <property type="molecule type" value="Genomic_DNA"/>
</dbReference>
<name>A0AAV1UM01_9STRA</name>
<feature type="region of interest" description="Disordered" evidence="1">
    <location>
        <begin position="1"/>
        <end position="130"/>
    </location>
</feature>
<gene>
    <name evidence="2" type="ORF">PM001_LOCUS19837</name>
</gene>
<dbReference type="Proteomes" id="UP001162060">
    <property type="component" value="Unassembled WGS sequence"/>
</dbReference>
<feature type="compositionally biased region" description="Basic residues" evidence="1">
    <location>
        <begin position="287"/>
        <end position="296"/>
    </location>
</feature>
<feature type="compositionally biased region" description="Basic and acidic residues" evidence="1">
    <location>
        <begin position="232"/>
        <end position="250"/>
    </location>
</feature>
<protein>
    <submittedName>
        <fullName evidence="2">Uncharacterized protein</fullName>
    </submittedName>
</protein>
<comment type="caution">
    <text evidence="2">The sequence shown here is derived from an EMBL/GenBank/DDBJ whole genome shotgun (WGS) entry which is preliminary data.</text>
</comment>
<evidence type="ECO:0000256" key="1">
    <source>
        <dbReference type="SAM" id="MobiDB-lite"/>
    </source>
</evidence>
<organism evidence="2 3">
    <name type="scientific">Peronospora matthiolae</name>
    <dbReference type="NCBI Taxonomy" id="2874970"/>
    <lineage>
        <taxon>Eukaryota</taxon>
        <taxon>Sar</taxon>
        <taxon>Stramenopiles</taxon>
        <taxon>Oomycota</taxon>
        <taxon>Peronosporomycetes</taxon>
        <taxon>Peronosporales</taxon>
        <taxon>Peronosporaceae</taxon>
        <taxon>Peronospora</taxon>
    </lineage>
</organism>
<accession>A0AAV1UM01</accession>
<feature type="region of interest" description="Disordered" evidence="1">
    <location>
        <begin position="277"/>
        <end position="321"/>
    </location>
</feature>
<feature type="compositionally biased region" description="Low complexity" evidence="1">
    <location>
        <begin position="419"/>
        <end position="454"/>
    </location>
</feature>
<feature type="compositionally biased region" description="Acidic residues" evidence="1">
    <location>
        <begin position="117"/>
        <end position="130"/>
    </location>
</feature>
<dbReference type="AlphaFoldDB" id="A0AAV1UM01"/>
<evidence type="ECO:0000313" key="3">
    <source>
        <dbReference type="Proteomes" id="UP001162060"/>
    </source>
</evidence>
<reference evidence="2" key="1">
    <citation type="submission" date="2024-01" db="EMBL/GenBank/DDBJ databases">
        <authorList>
            <person name="Webb A."/>
        </authorList>
    </citation>
    <scope>NUCLEOTIDE SEQUENCE</scope>
    <source>
        <strain evidence="2">Pm1</strain>
    </source>
</reference>
<sequence length="462" mass="49370">METPPAPPLSSRSTATSSLNAPHSSDNEQLSHVSFQQYSPMPPLPPPPPDSPPPDTAPPPPPPPPDERKLKREATSESLESPETPLATTRRPSFPMKQRRDGTLVTESVQDDHEVQEGEEDEDVDACSDGSDVFEDDVEAILFAEEEEDRRNGYMDCLMETHLDNAEYPYPAHLVKLATLFTEQHALGKNPENLIYCNNLLINPSQLNVLDSRSTALEREKWAQVRSAAALKQKEDEEKRRGKSFGDRLAEASQLPATKTETFEAAVVAPERQQIVPVSNSRSVSKPPRKRSRRKPTTPTASVPLAISGPPDASKGGNVRGKSELLSANSTEKKGDANAIGVATTEKTTASSSRVKAKAVDAAPATTDAGVLKTKLAKAKRKRVRSKQTVARGHTKEVGAQPEGGKDRLEADVDRGNESSSSSTSTSSSTSSSSSSALSSSSSAASSPLNVSSSSDDDTGGV</sequence>
<feature type="compositionally biased region" description="Basic and acidic residues" evidence="1">
    <location>
        <begin position="404"/>
        <end position="417"/>
    </location>
</feature>
<feature type="compositionally biased region" description="Basic residues" evidence="1">
    <location>
        <begin position="375"/>
        <end position="386"/>
    </location>
</feature>
<feature type="compositionally biased region" description="Polar residues" evidence="1">
    <location>
        <begin position="76"/>
        <end position="91"/>
    </location>
</feature>
<feature type="region of interest" description="Disordered" evidence="1">
    <location>
        <begin position="345"/>
        <end position="462"/>
    </location>
</feature>
<feature type="compositionally biased region" description="Low complexity" evidence="1">
    <location>
        <begin position="277"/>
        <end position="286"/>
    </location>
</feature>
<feature type="compositionally biased region" description="Pro residues" evidence="1">
    <location>
        <begin position="40"/>
        <end position="64"/>
    </location>
</feature>
<feature type="compositionally biased region" description="Polar residues" evidence="1">
    <location>
        <begin position="10"/>
        <end position="39"/>
    </location>
</feature>
<feature type="region of interest" description="Disordered" evidence="1">
    <location>
        <begin position="229"/>
        <end position="257"/>
    </location>
</feature>
<proteinExistence type="predicted"/>
<feature type="compositionally biased region" description="Basic and acidic residues" evidence="1">
    <location>
        <begin position="65"/>
        <end position="75"/>
    </location>
</feature>
<evidence type="ECO:0000313" key="2">
    <source>
        <dbReference type="EMBL" id="CAK7934687.1"/>
    </source>
</evidence>